<sequence length="256" mass="27968">MIGRWRKKKLMNLSTIQGSIVPLFHRRRRSDFPAVHFSSPKSGGAVSGCPMPPEQQPINEYRSLSTSFPFSWASAEISDYRRKLLATGSAFAVFAGLPVCWLGSVHPESEPLKLILGSACSGLFAAILVVLRMYLGWAYVGNRLMSAAVEYEETGWYDGEIWVKTGEILARDRLLGSFTVKPVVGRLKKTLVILGGSLFLCAVLLFSNYSSLSNGALEDRNGKMIRGIPGVYSDESARNFEPDAFCGGGDAILPPP</sequence>
<proteinExistence type="predicted"/>
<keyword evidence="1" id="KW-1133">Transmembrane helix</keyword>
<evidence type="ECO:0000256" key="1">
    <source>
        <dbReference type="SAM" id="Phobius"/>
    </source>
</evidence>
<evidence type="ECO:0008006" key="4">
    <source>
        <dbReference type="Google" id="ProtNLM"/>
    </source>
</evidence>
<dbReference type="PANTHER" id="PTHR34214:SF1">
    <property type="entry name" value="DUF1230 FAMILY PROTEIN"/>
    <property type="match status" value="1"/>
</dbReference>
<evidence type="ECO:0000313" key="2">
    <source>
        <dbReference type="EMBL" id="EPS57276.1"/>
    </source>
</evidence>
<evidence type="ECO:0000313" key="3">
    <source>
        <dbReference type="Proteomes" id="UP000015453"/>
    </source>
</evidence>
<gene>
    <name evidence="2" type="ORF">M569_17544</name>
</gene>
<feature type="transmembrane region" description="Helical" evidence="1">
    <location>
        <begin position="116"/>
        <end position="135"/>
    </location>
</feature>
<dbReference type="EMBL" id="AUSU01010414">
    <property type="protein sequence ID" value="EPS57276.1"/>
    <property type="molecule type" value="Genomic_DNA"/>
</dbReference>
<feature type="transmembrane region" description="Helical" evidence="1">
    <location>
        <begin position="191"/>
        <end position="209"/>
    </location>
</feature>
<dbReference type="PANTHER" id="PTHR34214">
    <property type="match status" value="1"/>
</dbReference>
<name>S8BYN4_9LAMI</name>
<keyword evidence="1" id="KW-0472">Membrane</keyword>
<keyword evidence="3" id="KW-1185">Reference proteome</keyword>
<feature type="transmembrane region" description="Helical" evidence="1">
    <location>
        <begin position="84"/>
        <end position="104"/>
    </location>
</feature>
<reference evidence="2 3" key="1">
    <citation type="journal article" date="2013" name="BMC Genomics">
        <title>The miniature genome of a carnivorous plant Genlisea aurea contains a low number of genes and short non-coding sequences.</title>
        <authorList>
            <person name="Leushkin E.V."/>
            <person name="Sutormin R.A."/>
            <person name="Nabieva E.R."/>
            <person name="Penin A.A."/>
            <person name="Kondrashov A.S."/>
            <person name="Logacheva M.D."/>
        </authorList>
    </citation>
    <scope>NUCLEOTIDE SEQUENCE [LARGE SCALE GENOMIC DNA]</scope>
</reference>
<dbReference type="Pfam" id="PF06799">
    <property type="entry name" value="CGLD27-like"/>
    <property type="match status" value="1"/>
</dbReference>
<organism evidence="2 3">
    <name type="scientific">Genlisea aurea</name>
    <dbReference type="NCBI Taxonomy" id="192259"/>
    <lineage>
        <taxon>Eukaryota</taxon>
        <taxon>Viridiplantae</taxon>
        <taxon>Streptophyta</taxon>
        <taxon>Embryophyta</taxon>
        <taxon>Tracheophyta</taxon>
        <taxon>Spermatophyta</taxon>
        <taxon>Magnoliopsida</taxon>
        <taxon>eudicotyledons</taxon>
        <taxon>Gunneridae</taxon>
        <taxon>Pentapetalae</taxon>
        <taxon>asterids</taxon>
        <taxon>lamiids</taxon>
        <taxon>Lamiales</taxon>
        <taxon>Lentibulariaceae</taxon>
        <taxon>Genlisea</taxon>
    </lineage>
</organism>
<keyword evidence="1" id="KW-0812">Transmembrane</keyword>
<accession>S8BYN4</accession>
<comment type="caution">
    <text evidence="2">The sequence shown here is derived from an EMBL/GenBank/DDBJ whole genome shotgun (WGS) entry which is preliminary data.</text>
</comment>
<dbReference type="AlphaFoldDB" id="S8BYN4"/>
<dbReference type="Proteomes" id="UP000015453">
    <property type="component" value="Unassembled WGS sequence"/>
</dbReference>
<dbReference type="InterPro" id="IPR009631">
    <property type="entry name" value="CGLD27-like"/>
</dbReference>
<protein>
    <recommendedName>
        <fullName evidence="4">DUF1230 family protein</fullName>
    </recommendedName>
</protein>
<dbReference type="OrthoDB" id="192326at2759"/>